<feature type="domain" description="Smr" evidence="2">
    <location>
        <begin position="113"/>
        <end position="201"/>
    </location>
</feature>
<dbReference type="STRING" id="580166.AUP43_00270"/>
<feature type="compositionally biased region" description="Basic and acidic residues" evidence="1">
    <location>
        <begin position="84"/>
        <end position="97"/>
    </location>
</feature>
<dbReference type="InterPro" id="IPR002625">
    <property type="entry name" value="Smr_dom"/>
</dbReference>
<dbReference type="InterPro" id="IPR036063">
    <property type="entry name" value="Smr_dom_sf"/>
</dbReference>
<keyword evidence="4" id="KW-1185">Reference proteome</keyword>
<dbReference type="OrthoDB" id="7165597at2"/>
<dbReference type="SMART" id="SM00463">
    <property type="entry name" value="SMR"/>
    <property type="match status" value="1"/>
</dbReference>
<proteinExistence type="predicted"/>
<feature type="compositionally biased region" description="Pro residues" evidence="1">
    <location>
        <begin position="69"/>
        <end position="78"/>
    </location>
</feature>
<feature type="region of interest" description="Disordered" evidence="1">
    <location>
        <begin position="31"/>
        <end position="97"/>
    </location>
</feature>
<evidence type="ECO:0000313" key="3">
    <source>
        <dbReference type="EMBL" id="KZD12812.1"/>
    </source>
</evidence>
<dbReference type="Pfam" id="PF01713">
    <property type="entry name" value="Smr"/>
    <property type="match status" value="1"/>
</dbReference>
<protein>
    <recommendedName>
        <fullName evidence="2">Smr domain-containing protein</fullName>
    </recommendedName>
</protein>
<dbReference type="Gene3D" id="3.30.1370.110">
    <property type="match status" value="1"/>
</dbReference>
<accession>A0A154WH23</accession>
<organism evidence="3 4">
    <name type="scientific">Oceanibaculum pacificum</name>
    <dbReference type="NCBI Taxonomy" id="580166"/>
    <lineage>
        <taxon>Bacteria</taxon>
        <taxon>Pseudomonadati</taxon>
        <taxon>Pseudomonadota</taxon>
        <taxon>Alphaproteobacteria</taxon>
        <taxon>Rhodospirillales</taxon>
        <taxon>Oceanibaculaceae</taxon>
        <taxon>Oceanibaculum</taxon>
    </lineage>
</organism>
<evidence type="ECO:0000259" key="2">
    <source>
        <dbReference type="PROSITE" id="PS50828"/>
    </source>
</evidence>
<reference evidence="3 4" key="1">
    <citation type="submission" date="2015-12" db="EMBL/GenBank/DDBJ databases">
        <title>Genome sequence of Oceanibaculum pacificum MCCC 1A02656.</title>
        <authorList>
            <person name="Lu L."/>
            <person name="Lai Q."/>
            <person name="Shao Z."/>
            <person name="Qian P."/>
        </authorList>
    </citation>
    <scope>NUCLEOTIDE SEQUENCE [LARGE SCALE GENOMIC DNA]</scope>
    <source>
        <strain evidence="3 4">MCCC 1A02656</strain>
    </source>
</reference>
<gene>
    <name evidence="3" type="ORF">AUP43_00270</name>
</gene>
<dbReference type="EMBL" id="LPXN01000001">
    <property type="protein sequence ID" value="KZD12812.1"/>
    <property type="molecule type" value="Genomic_DNA"/>
</dbReference>
<dbReference type="SUPFAM" id="SSF160443">
    <property type="entry name" value="SMR domain-like"/>
    <property type="match status" value="1"/>
</dbReference>
<dbReference type="PANTHER" id="PTHR35562:SF2">
    <property type="entry name" value="DNA ENDONUCLEASE SMRA-RELATED"/>
    <property type="match status" value="1"/>
</dbReference>
<dbReference type="Proteomes" id="UP000076400">
    <property type="component" value="Unassembled WGS sequence"/>
</dbReference>
<dbReference type="PANTHER" id="PTHR35562">
    <property type="entry name" value="DNA ENDONUCLEASE SMRA-RELATED"/>
    <property type="match status" value="1"/>
</dbReference>
<dbReference type="PROSITE" id="PS50828">
    <property type="entry name" value="SMR"/>
    <property type="match status" value="1"/>
</dbReference>
<evidence type="ECO:0000256" key="1">
    <source>
        <dbReference type="SAM" id="MobiDB-lite"/>
    </source>
</evidence>
<sequence>MARRRATKDEAALFRLVVKDAKPLAEKAKRRLGALDLPPDVEPVPTAPMAEGVSPAKRKRGRVPKDDPLPQPPAPPVKAPVKLPELKHDRAPGLDKRSQLRLKRGQMEIEARIDLHGMTQDMAHAALNGFIARSQARGLRCVLVITGKGTKRDEFGRYETGVLKREVPRWLNEAGNRDKVLAFTPAQLKDGGSGALYILLRRMREEA</sequence>
<comment type="caution">
    <text evidence="3">The sequence shown here is derived from an EMBL/GenBank/DDBJ whole genome shotgun (WGS) entry which is preliminary data.</text>
</comment>
<evidence type="ECO:0000313" key="4">
    <source>
        <dbReference type="Proteomes" id="UP000076400"/>
    </source>
</evidence>
<dbReference type="RefSeq" id="WP_067550960.1">
    <property type="nucleotide sequence ID" value="NZ_LPXN01000001.1"/>
</dbReference>
<dbReference type="AlphaFoldDB" id="A0A154WH23"/>
<name>A0A154WH23_9PROT</name>